<evidence type="ECO:0000313" key="2">
    <source>
        <dbReference type="Ensembl" id="ENSOKIP00005012236.1"/>
    </source>
</evidence>
<accession>A0A8C7CZA1</accession>
<feature type="signal peptide" evidence="1">
    <location>
        <begin position="1"/>
        <end position="21"/>
    </location>
</feature>
<evidence type="ECO:0000313" key="3">
    <source>
        <dbReference type="Proteomes" id="UP000694557"/>
    </source>
</evidence>
<name>A0A8C7CZA1_ONCKI</name>
<dbReference type="AlphaFoldDB" id="A0A8C7CZA1"/>
<feature type="chain" id="PRO_5034926631" description="Beta-defensin" evidence="1">
    <location>
        <begin position="22"/>
        <end position="119"/>
    </location>
</feature>
<reference evidence="2" key="2">
    <citation type="submission" date="2025-09" db="UniProtKB">
        <authorList>
            <consortium name="Ensembl"/>
        </authorList>
    </citation>
    <scope>IDENTIFICATION</scope>
</reference>
<sequence>MTCYRVFLSFLILCITKICRTARRPSFHFSQPGTIQAVMLPRPKAWQGQRHPVKSTSLRFEKETDGQAHRQTEDAADDTKVQGWTCGYRGACRKYCYAQEYMVGYHGCPRRLRCCALRF</sequence>
<dbReference type="Proteomes" id="UP000694557">
    <property type="component" value="Unassembled WGS sequence"/>
</dbReference>
<proteinExistence type="predicted"/>
<dbReference type="GeneTree" id="ENSGT00940000173470"/>
<organism evidence="2 3">
    <name type="scientific">Oncorhynchus kisutch</name>
    <name type="common">Coho salmon</name>
    <name type="synonym">Salmo kisutch</name>
    <dbReference type="NCBI Taxonomy" id="8019"/>
    <lineage>
        <taxon>Eukaryota</taxon>
        <taxon>Metazoa</taxon>
        <taxon>Chordata</taxon>
        <taxon>Craniata</taxon>
        <taxon>Vertebrata</taxon>
        <taxon>Euteleostomi</taxon>
        <taxon>Actinopterygii</taxon>
        <taxon>Neopterygii</taxon>
        <taxon>Teleostei</taxon>
        <taxon>Protacanthopterygii</taxon>
        <taxon>Salmoniformes</taxon>
        <taxon>Salmonidae</taxon>
        <taxon>Salmoninae</taxon>
        <taxon>Oncorhynchus</taxon>
    </lineage>
</organism>
<reference evidence="2" key="1">
    <citation type="submission" date="2025-08" db="UniProtKB">
        <authorList>
            <consortium name="Ensembl"/>
        </authorList>
    </citation>
    <scope>IDENTIFICATION</scope>
</reference>
<evidence type="ECO:0008006" key="4">
    <source>
        <dbReference type="Google" id="ProtNLM"/>
    </source>
</evidence>
<protein>
    <recommendedName>
        <fullName evidence="4">Beta-defensin</fullName>
    </recommendedName>
</protein>
<evidence type="ECO:0000256" key="1">
    <source>
        <dbReference type="SAM" id="SignalP"/>
    </source>
</evidence>
<dbReference type="Ensembl" id="ENSOKIT00005013055.1">
    <property type="protein sequence ID" value="ENSOKIP00005012236.1"/>
    <property type="gene ID" value="ENSOKIG00005005494.1"/>
</dbReference>
<keyword evidence="3" id="KW-1185">Reference proteome</keyword>
<keyword evidence="1" id="KW-0732">Signal</keyword>